<protein>
    <submittedName>
        <fullName evidence="4">Unnamed protein product</fullName>
    </submittedName>
</protein>
<proteinExistence type="predicted"/>
<evidence type="ECO:0000256" key="1">
    <source>
        <dbReference type="ARBA" id="ARBA00022729"/>
    </source>
</evidence>
<dbReference type="SUPFAM" id="SSF48230">
    <property type="entry name" value="Chondroitin AC/alginate lyase"/>
    <property type="match status" value="1"/>
</dbReference>
<accession>A0A9W6YQ14</accession>
<dbReference type="Gene3D" id="1.50.10.100">
    <property type="entry name" value="Chondroitin AC/alginate lyase"/>
    <property type="match status" value="1"/>
</dbReference>
<dbReference type="Proteomes" id="UP001165121">
    <property type="component" value="Unassembled WGS sequence"/>
</dbReference>
<sequence>MLVRAIGNALPPRHDPTRALRNLRFFLEHEQLDSDELATHWVLNRLADAQVARQFRELLAEFDAPYTELPLQLEQYARAPFNVIVEDHGEDRVHMELPDDDQWTRNQDVNAIYASKNRYALGINAARNMMLDIARESGARWLLPWDQTCFLTKDAWGQIKHDLDNAAPDQKYFMAFMDRLTQENEVVLSPEFKADPWEEPQIIFRNDSVERFDEQLRYGQRDKAALLVRLQVNGVWNGWGWSSWEQQRTYANLSKDVSGPDAVPSTGYVIRLYSGLESAVEANTASAGFWREIRRAKGVVKVLDKLEERVMVELLDYRPDKVLVYDEALLHRYKEQFNTEEGKQTISNLLADADRALEVSKPWKVTSNEALDPEHDPQIFANYYDRDDGVSDDGELIQDMAYNTTALALAWSLTGDKQYVIQASTFLEAWCHDPSSLMRATLEYADMSYQKLLTNTAGNTKGSVMGIRHTAVIPMLLDAIRLLNTTSINSSEGVLPHDLSDKIVRWTRDLFGSLQSESARYTFRWSPGLFAMLYDIQVAALGAFLNDSKLLRYTLGTIHGRLMTMMSPEEKLLVPTGVATKPYTLLMLSTWGFAADLAQRYGLSRHLFQFDLTRDRREERVNEEGGLLCRFIGHSVPCCQAEATSRASAHQCVRALQHVDEAQLFVYSRIVRQAVEQCPILRKRPSCASLARIEPNFKTLSAHEMSRYLLPPYPFLR</sequence>
<evidence type="ECO:0000256" key="2">
    <source>
        <dbReference type="ARBA" id="ARBA00023239"/>
    </source>
</evidence>
<evidence type="ECO:0000313" key="5">
    <source>
        <dbReference type="Proteomes" id="UP001165121"/>
    </source>
</evidence>
<organism evidence="4 5">
    <name type="scientific">Phytophthora fragariaefolia</name>
    <dbReference type="NCBI Taxonomy" id="1490495"/>
    <lineage>
        <taxon>Eukaryota</taxon>
        <taxon>Sar</taxon>
        <taxon>Stramenopiles</taxon>
        <taxon>Oomycota</taxon>
        <taxon>Peronosporomycetes</taxon>
        <taxon>Peronosporales</taxon>
        <taxon>Peronosporaceae</taxon>
        <taxon>Phytophthora</taxon>
    </lineage>
</organism>
<evidence type="ECO:0000259" key="3">
    <source>
        <dbReference type="Pfam" id="PF05426"/>
    </source>
</evidence>
<dbReference type="EMBL" id="BSXT01019122">
    <property type="protein sequence ID" value="GMG17846.1"/>
    <property type="molecule type" value="Genomic_DNA"/>
</dbReference>
<dbReference type="OrthoDB" id="63533at2759"/>
<keyword evidence="5" id="KW-1185">Reference proteome</keyword>
<feature type="domain" description="Alginate lyase" evidence="3">
    <location>
        <begin position="384"/>
        <end position="557"/>
    </location>
</feature>
<evidence type="ECO:0000313" key="4">
    <source>
        <dbReference type="EMBL" id="GMG17846.1"/>
    </source>
</evidence>
<name>A0A9W6YQ14_9STRA</name>
<dbReference type="InterPro" id="IPR008929">
    <property type="entry name" value="Chondroitin_lyas"/>
</dbReference>
<dbReference type="Pfam" id="PF05426">
    <property type="entry name" value="Alginate_lyase"/>
    <property type="match status" value="1"/>
</dbReference>
<reference evidence="4" key="1">
    <citation type="submission" date="2023-04" db="EMBL/GenBank/DDBJ databases">
        <title>Phytophthora fragariaefolia NBRC 109709.</title>
        <authorList>
            <person name="Ichikawa N."/>
            <person name="Sato H."/>
            <person name="Tonouchi N."/>
        </authorList>
    </citation>
    <scope>NUCLEOTIDE SEQUENCE</scope>
    <source>
        <strain evidence="4">NBRC 109709</strain>
    </source>
</reference>
<comment type="caution">
    <text evidence="4">The sequence shown here is derived from an EMBL/GenBank/DDBJ whole genome shotgun (WGS) entry which is preliminary data.</text>
</comment>
<dbReference type="AlphaFoldDB" id="A0A9W6YQ14"/>
<gene>
    <name evidence="4" type="ORF">Pfra01_003040200</name>
</gene>
<keyword evidence="1" id="KW-0732">Signal</keyword>
<dbReference type="InterPro" id="IPR008397">
    <property type="entry name" value="Alginate_lyase_dom"/>
</dbReference>
<keyword evidence="2" id="KW-0456">Lyase</keyword>
<dbReference type="GO" id="GO:0016829">
    <property type="term" value="F:lyase activity"/>
    <property type="evidence" value="ECO:0007669"/>
    <property type="project" value="UniProtKB-KW"/>
</dbReference>